<name>A0A420EKJ2_9SPHN</name>
<dbReference type="AlphaFoldDB" id="A0A420EKJ2"/>
<feature type="chain" id="PRO_5019228251" description="Beta-propeller fold lactonase family protein" evidence="2">
    <location>
        <begin position="25"/>
        <end position="397"/>
    </location>
</feature>
<sequence length="397" mass="43070">MVRIGNRIALAAGLACVSVSPAAADVLVDISSERLEHTVPFPVFKADASWPRLPEEMILGQVPGLAVDQEDTIWILTRPNSLSPTDRGLDTNPPSAVACCTTPPHVMRFDQEGNLLLAWGGADYAAEFSGDNQWPANVHGLHAADDGTIWIGGNGDGDHVVLNFTMDGEYIRQIGRRGTTGGNLSETALGNPADISANDERILIADGYINKRIAAFDSDALDLAYMWGAYGKRPSAPAREGAFDQSQATSSSDGGADTESTSFGDIVHCVVRGPERTVYVCDRRNNRLQLFRETPEGVEFLRDIVIAPETGGTRTASDVAFSPNGKYVYVADMMNGRVWILLRKTHEILGSFGKNGRYPGQFIWLHSVDVDSQGNVYTTEVGTGRRVQRFVFTGFDD</sequence>
<dbReference type="GO" id="GO:0008270">
    <property type="term" value="F:zinc ion binding"/>
    <property type="evidence" value="ECO:0007669"/>
    <property type="project" value="UniProtKB-KW"/>
</dbReference>
<dbReference type="EMBL" id="RAPF01000004">
    <property type="protein sequence ID" value="RKF21251.1"/>
    <property type="molecule type" value="Genomic_DNA"/>
</dbReference>
<dbReference type="PANTHER" id="PTHR24104:SF25">
    <property type="entry name" value="PROTEIN LIN-41"/>
    <property type="match status" value="1"/>
</dbReference>
<dbReference type="SUPFAM" id="SSF63829">
    <property type="entry name" value="Calcium-dependent phosphotriesterase"/>
    <property type="match status" value="1"/>
</dbReference>
<feature type="signal peptide" evidence="2">
    <location>
        <begin position="1"/>
        <end position="24"/>
    </location>
</feature>
<evidence type="ECO:0000313" key="3">
    <source>
        <dbReference type="EMBL" id="RKF21251.1"/>
    </source>
</evidence>
<feature type="compositionally biased region" description="Polar residues" evidence="1">
    <location>
        <begin position="244"/>
        <end position="259"/>
    </location>
</feature>
<dbReference type="OrthoDB" id="9792285at2"/>
<protein>
    <recommendedName>
        <fullName evidence="5">Beta-propeller fold lactonase family protein</fullName>
    </recommendedName>
</protein>
<dbReference type="PANTHER" id="PTHR24104">
    <property type="entry name" value="E3 UBIQUITIN-PROTEIN LIGASE NHLRC1-RELATED"/>
    <property type="match status" value="1"/>
</dbReference>
<dbReference type="Proteomes" id="UP000284395">
    <property type="component" value="Unassembled WGS sequence"/>
</dbReference>
<evidence type="ECO:0000256" key="2">
    <source>
        <dbReference type="SAM" id="SignalP"/>
    </source>
</evidence>
<feature type="region of interest" description="Disordered" evidence="1">
    <location>
        <begin position="236"/>
        <end position="259"/>
    </location>
</feature>
<comment type="caution">
    <text evidence="3">The sequence shown here is derived from an EMBL/GenBank/DDBJ whole genome shotgun (WGS) entry which is preliminary data.</text>
</comment>
<evidence type="ECO:0000256" key="1">
    <source>
        <dbReference type="SAM" id="MobiDB-lite"/>
    </source>
</evidence>
<gene>
    <name evidence="3" type="ORF">D6851_10135</name>
</gene>
<keyword evidence="2" id="KW-0732">Signal</keyword>
<evidence type="ECO:0000313" key="4">
    <source>
        <dbReference type="Proteomes" id="UP000284395"/>
    </source>
</evidence>
<evidence type="ECO:0008006" key="5">
    <source>
        <dbReference type="Google" id="ProtNLM"/>
    </source>
</evidence>
<accession>A0A420EKJ2</accession>
<proteinExistence type="predicted"/>
<reference evidence="3 4" key="1">
    <citation type="submission" date="2018-09" db="EMBL/GenBank/DDBJ databases">
        <title>Altererythrobacter spongiae sp. nov., isolated from a marine sponge.</title>
        <authorList>
            <person name="Zhuang L."/>
            <person name="Luo L."/>
        </authorList>
    </citation>
    <scope>NUCLEOTIDE SEQUENCE [LARGE SCALE GENOMIC DNA]</scope>
    <source>
        <strain evidence="3 4">HN-Y73</strain>
    </source>
</reference>
<dbReference type="InterPro" id="IPR050952">
    <property type="entry name" value="TRIM-NHL_E3_ligases"/>
</dbReference>
<organism evidence="3 4">
    <name type="scientific">Altericroceibacterium spongiae</name>
    <dbReference type="NCBI Taxonomy" id="2320269"/>
    <lineage>
        <taxon>Bacteria</taxon>
        <taxon>Pseudomonadati</taxon>
        <taxon>Pseudomonadota</taxon>
        <taxon>Alphaproteobacteria</taxon>
        <taxon>Sphingomonadales</taxon>
        <taxon>Erythrobacteraceae</taxon>
        <taxon>Altericroceibacterium</taxon>
    </lineage>
</organism>
<dbReference type="Gene3D" id="2.120.10.30">
    <property type="entry name" value="TolB, C-terminal domain"/>
    <property type="match status" value="1"/>
</dbReference>
<keyword evidence="4" id="KW-1185">Reference proteome</keyword>
<dbReference type="InterPro" id="IPR011042">
    <property type="entry name" value="6-blade_b-propeller_TolB-like"/>
</dbReference>